<dbReference type="EMBL" id="WHUW01000053">
    <property type="protein sequence ID" value="KAF8431069.1"/>
    <property type="molecule type" value="Genomic_DNA"/>
</dbReference>
<gene>
    <name evidence="2" type="ORF">L210DRAFT_3004340</name>
</gene>
<feature type="region of interest" description="Disordered" evidence="1">
    <location>
        <begin position="351"/>
        <end position="370"/>
    </location>
</feature>
<proteinExistence type="predicted"/>
<comment type="caution">
    <text evidence="2">The sequence shown here is derived from an EMBL/GenBank/DDBJ whole genome shotgun (WGS) entry which is preliminary data.</text>
</comment>
<sequence>MSDQSKQARIEELLRKSLLGEELVNTQFHLFSARSSLSDRVVKPRVLCANNVLLAKSSTYFLDLLSSDIPPSDSSLVDLADDRDVPGSASVDEYGYGSDSDLEECNDPIPVTDPKPQKDRPTSKDDDELSDDGSVSSDMFVMSPEQPRGDAPFASNKDEAGSGSVASSETAVQEPVGDDLKRNQMANAMRLRSLGSRHVLVKDTAFQTWYTLLNYLYTDKFSFLPLRSAMPVGQPRTSCTSASSPDEPRCSAKSMYRLACKVGLDDLRDEAFHYIRSNLTEHNILQELACGLVSAHPDLLEMELDVLYAHIASPTVVAGFPVLARRIANKEFAHGADIVVGIHTRLLKASPTRTGPVPVPLTRAGPGMGVSVGEVKGEDEDGRESAGVACDPAPAPVPAPAYGFAFASEPSGVKLGPAPSPSKIVCNPPPAPSSGKEGLFGKASQACKTGIIGMAPAGPVPVPGTFAFGNGKAKGQGLKK</sequence>
<organism evidence="2 3">
    <name type="scientific">Boletus edulis BED1</name>
    <dbReference type="NCBI Taxonomy" id="1328754"/>
    <lineage>
        <taxon>Eukaryota</taxon>
        <taxon>Fungi</taxon>
        <taxon>Dikarya</taxon>
        <taxon>Basidiomycota</taxon>
        <taxon>Agaricomycotina</taxon>
        <taxon>Agaricomycetes</taxon>
        <taxon>Agaricomycetidae</taxon>
        <taxon>Boletales</taxon>
        <taxon>Boletineae</taxon>
        <taxon>Boletaceae</taxon>
        <taxon>Boletoideae</taxon>
        <taxon>Boletus</taxon>
    </lineage>
</organism>
<name>A0AAD4BIK4_BOLED</name>
<reference evidence="2" key="2">
    <citation type="journal article" date="2020" name="Nat. Commun.">
        <title>Large-scale genome sequencing of mycorrhizal fungi provides insights into the early evolution of symbiotic traits.</title>
        <authorList>
            <person name="Miyauchi S."/>
            <person name="Kiss E."/>
            <person name="Kuo A."/>
            <person name="Drula E."/>
            <person name="Kohler A."/>
            <person name="Sanchez-Garcia M."/>
            <person name="Morin E."/>
            <person name="Andreopoulos B."/>
            <person name="Barry K.W."/>
            <person name="Bonito G."/>
            <person name="Buee M."/>
            <person name="Carver A."/>
            <person name="Chen C."/>
            <person name="Cichocki N."/>
            <person name="Clum A."/>
            <person name="Culley D."/>
            <person name="Crous P.W."/>
            <person name="Fauchery L."/>
            <person name="Girlanda M."/>
            <person name="Hayes R.D."/>
            <person name="Keri Z."/>
            <person name="LaButti K."/>
            <person name="Lipzen A."/>
            <person name="Lombard V."/>
            <person name="Magnuson J."/>
            <person name="Maillard F."/>
            <person name="Murat C."/>
            <person name="Nolan M."/>
            <person name="Ohm R.A."/>
            <person name="Pangilinan J."/>
            <person name="Pereira M.F."/>
            <person name="Perotto S."/>
            <person name="Peter M."/>
            <person name="Pfister S."/>
            <person name="Riley R."/>
            <person name="Sitrit Y."/>
            <person name="Stielow J.B."/>
            <person name="Szollosi G."/>
            <person name="Zifcakova L."/>
            <person name="Stursova M."/>
            <person name="Spatafora J.W."/>
            <person name="Tedersoo L."/>
            <person name="Vaario L.M."/>
            <person name="Yamada A."/>
            <person name="Yan M."/>
            <person name="Wang P."/>
            <person name="Xu J."/>
            <person name="Bruns T."/>
            <person name="Baldrian P."/>
            <person name="Vilgalys R."/>
            <person name="Dunand C."/>
            <person name="Henrissat B."/>
            <person name="Grigoriev I.V."/>
            <person name="Hibbett D."/>
            <person name="Nagy L.G."/>
            <person name="Martin F.M."/>
        </authorList>
    </citation>
    <scope>NUCLEOTIDE SEQUENCE</scope>
    <source>
        <strain evidence="2">BED1</strain>
    </source>
</reference>
<evidence type="ECO:0000313" key="2">
    <source>
        <dbReference type="EMBL" id="KAF8431069.1"/>
    </source>
</evidence>
<feature type="compositionally biased region" description="Basic and acidic residues" evidence="1">
    <location>
        <begin position="115"/>
        <end position="124"/>
    </location>
</feature>
<evidence type="ECO:0000313" key="3">
    <source>
        <dbReference type="Proteomes" id="UP001194468"/>
    </source>
</evidence>
<accession>A0AAD4BIK4</accession>
<dbReference type="Gene3D" id="3.30.710.10">
    <property type="entry name" value="Potassium Channel Kv1.1, Chain A"/>
    <property type="match status" value="1"/>
</dbReference>
<protein>
    <recommendedName>
        <fullName evidence="4">BTB domain-containing protein</fullName>
    </recommendedName>
</protein>
<dbReference type="InterPro" id="IPR011333">
    <property type="entry name" value="SKP1/BTB/POZ_sf"/>
</dbReference>
<keyword evidence="3" id="KW-1185">Reference proteome</keyword>
<evidence type="ECO:0008006" key="4">
    <source>
        <dbReference type="Google" id="ProtNLM"/>
    </source>
</evidence>
<dbReference type="CDD" id="cd14733">
    <property type="entry name" value="BACK"/>
    <property type="match status" value="1"/>
</dbReference>
<feature type="region of interest" description="Disordered" evidence="1">
    <location>
        <begin position="81"/>
        <end position="181"/>
    </location>
</feature>
<dbReference type="AlphaFoldDB" id="A0AAD4BIK4"/>
<evidence type="ECO:0000256" key="1">
    <source>
        <dbReference type="SAM" id="MobiDB-lite"/>
    </source>
</evidence>
<dbReference type="Proteomes" id="UP001194468">
    <property type="component" value="Unassembled WGS sequence"/>
</dbReference>
<reference evidence="2" key="1">
    <citation type="submission" date="2019-10" db="EMBL/GenBank/DDBJ databases">
        <authorList>
            <consortium name="DOE Joint Genome Institute"/>
            <person name="Kuo A."/>
            <person name="Miyauchi S."/>
            <person name="Kiss E."/>
            <person name="Drula E."/>
            <person name="Kohler A."/>
            <person name="Sanchez-Garcia M."/>
            <person name="Andreopoulos B."/>
            <person name="Barry K.W."/>
            <person name="Bonito G."/>
            <person name="Buee M."/>
            <person name="Carver A."/>
            <person name="Chen C."/>
            <person name="Cichocki N."/>
            <person name="Clum A."/>
            <person name="Culley D."/>
            <person name="Crous P.W."/>
            <person name="Fauchery L."/>
            <person name="Girlanda M."/>
            <person name="Hayes R."/>
            <person name="Keri Z."/>
            <person name="LaButti K."/>
            <person name="Lipzen A."/>
            <person name="Lombard V."/>
            <person name="Magnuson J."/>
            <person name="Maillard F."/>
            <person name="Morin E."/>
            <person name="Murat C."/>
            <person name="Nolan M."/>
            <person name="Ohm R."/>
            <person name="Pangilinan J."/>
            <person name="Pereira M."/>
            <person name="Perotto S."/>
            <person name="Peter M."/>
            <person name="Riley R."/>
            <person name="Sitrit Y."/>
            <person name="Stielow B."/>
            <person name="Szollosi G."/>
            <person name="Zifcakova L."/>
            <person name="Stursova M."/>
            <person name="Spatafora J.W."/>
            <person name="Tedersoo L."/>
            <person name="Vaario L.-M."/>
            <person name="Yamada A."/>
            <person name="Yan M."/>
            <person name="Wang P."/>
            <person name="Xu J."/>
            <person name="Bruns T."/>
            <person name="Baldrian P."/>
            <person name="Vilgalys R."/>
            <person name="Henrissat B."/>
            <person name="Grigoriev I.V."/>
            <person name="Hibbett D."/>
            <person name="Nagy L.G."/>
            <person name="Martin F.M."/>
        </authorList>
    </citation>
    <scope>NUCLEOTIDE SEQUENCE</scope>
    <source>
        <strain evidence="2">BED1</strain>
    </source>
</reference>